<dbReference type="AlphaFoldDB" id="A0A835JQ00"/>
<name>A0A835JQ00_9ROSI</name>
<protein>
    <submittedName>
        <fullName evidence="1">Uncharacterized protein</fullName>
    </submittedName>
</protein>
<dbReference type="Proteomes" id="UP000657918">
    <property type="component" value="Chromosome 11"/>
</dbReference>
<dbReference type="CDD" id="cd09272">
    <property type="entry name" value="RNase_HI_RT_Ty1"/>
    <property type="match status" value="1"/>
</dbReference>
<evidence type="ECO:0000313" key="1">
    <source>
        <dbReference type="EMBL" id="KAF9672513.1"/>
    </source>
</evidence>
<comment type="caution">
    <text evidence="1">The sequence shown here is derived from an EMBL/GenBank/DDBJ whole genome shotgun (WGS) entry which is preliminary data.</text>
</comment>
<evidence type="ECO:0000313" key="2">
    <source>
        <dbReference type="Proteomes" id="UP000657918"/>
    </source>
</evidence>
<sequence length="118" mass="13209">MSSEHVLAANPSPPASLVKIPFPGAPRNNEQLHIHISSYNPVHHSRMKHIQIDLHFVCDLVQKVTLTVQHVHTQDELANLLTKPLSRQRTEVLKSKIGLIDGSPIWWGCIEETCTNPA</sequence>
<reference evidence="1 2" key="1">
    <citation type="submission" date="2020-10" db="EMBL/GenBank/DDBJ databases">
        <title>Plant Genome Project.</title>
        <authorList>
            <person name="Zhang R.-G."/>
        </authorList>
    </citation>
    <scope>NUCLEOTIDE SEQUENCE [LARGE SCALE GENOMIC DNA]</scope>
    <source>
        <strain evidence="1">FAFU-HL-1</strain>
        <tissue evidence="1">Leaf</tissue>
    </source>
</reference>
<organism evidence="1 2">
    <name type="scientific">Salix dunnii</name>
    <dbReference type="NCBI Taxonomy" id="1413687"/>
    <lineage>
        <taxon>Eukaryota</taxon>
        <taxon>Viridiplantae</taxon>
        <taxon>Streptophyta</taxon>
        <taxon>Embryophyta</taxon>
        <taxon>Tracheophyta</taxon>
        <taxon>Spermatophyta</taxon>
        <taxon>Magnoliopsida</taxon>
        <taxon>eudicotyledons</taxon>
        <taxon>Gunneridae</taxon>
        <taxon>Pentapetalae</taxon>
        <taxon>rosids</taxon>
        <taxon>fabids</taxon>
        <taxon>Malpighiales</taxon>
        <taxon>Salicaceae</taxon>
        <taxon>Saliceae</taxon>
        <taxon>Salix</taxon>
    </lineage>
</organism>
<dbReference type="OrthoDB" id="1717466at2759"/>
<accession>A0A835JQ00</accession>
<dbReference type="EMBL" id="JADGMS010000011">
    <property type="protein sequence ID" value="KAF9672513.1"/>
    <property type="molecule type" value="Genomic_DNA"/>
</dbReference>
<gene>
    <name evidence="1" type="ORF">SADUNF_Sadunf11G0050100</name>
</gene>
<proteinExistence type="predicted"/>
<keyword evidence="2" id="KW-1185">Reference proteome</keyword>